<feature type="compositionally biased region" description="Basic and acidic residues" evidence="1">
    <location>
        <begin position="195"/>
        <end position="216"/>
    </location>
</feature>
<feature type="region of interest" description="Disordered" evidence="1">
    <location>
        <begin position="14"/>
        <end position="388"/>
    </location>
</feature>
<gene>
    <name evidence="2" type="ORF">HGRIS_011205</name>
</gene>
<sequence>MSLSLRRLLQPLKHCTPQATEAPQTHSNNAVSNETVNLPENQSRTKTTSTYDYHKQNTSSSKLPKHANDTTPRRVARSPTRKKTRVPHNEIDRDPLFDHRRTRETGTEESEDAPQEQGWEIAKTPRASRKRSKQAPQAKHIANPAILPSSFLPVENPDLSGEMDVRADSPTPGSNIPLEPLTLRGTHQTTPESEAIPRDEGKGKEKAASPDEDNHAGRLRLSRRRTLLEPKPPAQPHPEPPAPRHDPKPTPSPGEQTEADQQHPTLITAIEVEVEANRHFQAHISPTYQPTDHPDLLPLGNSRVDTQTRPGPSSAESDSGYRSAAARDPTPPPDGGNSTTGQNQAQPRGESPSHRRNARERHNPTHPGNGQHPSAPQSTPRNEGDLGPDPGPKILICIYDVGYVDNAYPTAVLIRTIIQQIFDPTEPFEWHTLPQKTHPTLEEARPSSSS</sequence>
<evidence type="ECO:0000313" key="2">
    <source>
        <dbReference type="EMBL" id="KAL0959495.1"/>
    </source>
</evidence>
<feature type="compositionally biased region" description="Polar residues" evidence="1">
    <location>
        <begin position="303"/>
        <end position="317"/>
    </location>
</feature>
<feature type="compositionally biased region" description="Pro residues" evidence="1">
    <location>
        <begin position="230"/>
        <end position="241"/>
    </location>
</feature>
<dbReference type="Proteomes" id="UP001556367">
    <property type="component" value="Unassembled WGS sequence"/>
</dbReference>
<proteinExistence type="predicted"/>
<dbReference type="EMBL" id="JASNQZ010000002">
    <property type="protein sequence ID" value="KAL0959495.1"/>
    <property type="molecule type" value="Genomic_DNA"/>
</dbReference>
<comment type="caution">
    <text evidence="2">The sequence shown here is derived from an EMBL/GenBank/DDBJ whole genome shotgun (WGS) entry which is preliminary data.</text>
</comment>
<name>A0ABR3JUC5_9AGAR</name>
<feature type="compositionally biased region" description="Basic and acidic residues" evidence="1">
    <location>
        <begin position="87"/>
        <end position="106"/>
    </location>
</feature>
<keyword evidence="3" id="KW-1185">Reference proteome</keyword>
<feature type="compositionally biased region" description="Polar residues" evidence="1">
    <location>
        <begin position="336"/>
        <end position="346"/>
    </location>
</feature>
<feature type="compositionally biased region" description="Polar residues" evidence="1">
    <location>
        <begin position="17"/>
        <end position="62"/>
    </location>
</feature>
<organism evidence="2 3">
    <name type="scientific">Hohenbuehelia grisea</name>
    <dbReference type="NCBI Taxonomy" id="104357"/>
    <lineage>
        <taxon>Eukaryota</taxon>
        <taxon>Fungi</taxon>
        <taxon>Dikarya</taxon>
        <taxon>Basidiomycota</taxon>
        <taxon>Agaricomycotina</taxon>
        <taxon>Agaricomycetes</taxon>
        <taxon>Agaricomycetidae</taxon>
        <taxon>Agaricales</taxon>
        <taxon>Pleurotineae</taxon>
        <taxon>Pleurotaceae</taxon>
        <taxon>Hohenbuehelia</taxon>
    </lineage>
</organism>
<accession>A0ABR3JUC5</accession>
<evidence type="ECO:0000313" key="3">
    <source>
        <dbReference type="Proteomes" id="UP001556367"/>
    </source>
</evidence>
<protein>
    <submittedName>
        <fullName evidence="2">Uncharacterized protein</fullName>
    </submittedName>
</protein>
<feature type="compositionally biased region" description="Basic residues" evidence="1">
    <location>
        <begin position="74"/>
        <end position="86"/>
    </location>
</feature>
<reference evidence="3" key="1">
    <citation type="submission" date="2024-06" db="EMBL/GenBank/DDBJ databases">
        <title>Multi-omics analyses provide insights into the biosynthesis of the anticancer antibiotic pleurotin in Hohenbuehelia grisea.</title>
        <authorList>
            <person name="Weaver J.A."/>
            <person name="Alberti F."/>
        </authorList>
    </citation>
    <scope>NUCLEOTIDE SEQUENCE [LARGE SCALE GENOMIC DNA]</scope>
    <source>
        <strain evidence="3">T-177</strain>
    </source>
</reference>
<feature type="compositionally biased region" description="Polar residues" evidence="1">
    <location>
        <begin position="366"/>
        <end position="381"/>
    </location>
</feature>
<evidence type="ECO:0000256" key="1">
    <source>
        <dbReference type="SAM" id="MobiDB-lite"/>
    </source>
</evidence>